<keyword evidence="2" id="KW-1185">Reference proteome</keyword>
<gene>
    <name evidence="1" type="ORF">E2562_006892</name>
</gene>
<evidence type="ECO:0000313" key="1">
    <source>
        <dbReference type="EMBL" id="KAF0887970.1"/>
    </source>
</evidence>
<accession>A0A6G1BJ60</accession>
<name>A0A6G1BJ60_9ORYZ</name>
<dbReference type="EMBL" id="SPHZ02000012">
    <property type="protein sequence ID" value="KAF0887970.1"/>
    <property type="molecule type" value="Genomic_DNA"/>
</dbReference>
<sequence>MAATLAMARRKWMRDDAVCCNGILVTLSDHIFPNYILHSITRAAFVRPTWRLTETPFGSLTSR</sequence>
<evidence type="ECO:0000313" key="2">
    <source>
        <dbReference type="Proteomes" id="UP000479710"/>
    </source>
</evidence>
<dbReference type="AlphaFoldDB" id="A0A6G1BJ60"/>
<proteinExistence type="predicted"/>
<organism evidence="1 2">
    <name type="scientific">Oryza meyeriana var. granulata</name>
    <dbReference type="NCBI Taxonomy" id="110450"/>
    <lineage>
        <taxon>Eukaryota</taxon>
        <taxon>Viridiplantae</taxon>
        <taxon>Streptophyta</taxon>
        <taxon>Embryophyta</taxon>
        <taxon>Tracheophyta</taxon>
        <taxon>Spermatophyta</taxon>
        <taxon>Magnoliopsida</taxon>
        <taxon>Liliopsida</taxon>
        <taxon>Poales</taxon>
        <taxon>Poaceae</taxon>
        <taxon>BOP clade</taxon>
        <taxon>Oryzoideae</taxon>
        <taxon>Oryzeae</taxon>
        <taxon>Oryzinae</taxon>
        <taxon>Oryza</taxon>
        <taxon>Oryza meyeriana</taxon>
    </lineage>
</organism>
<reference evidence="1 2" key="1">
    <citation type="submission" date="2019-11" db="EMBL/GenBank/DDBJ databases">
        <title>Whole genome sequence of Oryza granulata.</title>
        <authorList>
            <person name="Li W."/>
        </authorList>
    </citation>
    <scope>NUCLEOTIDE SEQUENCE [LARGE SCALE GENOMIC DNA]</scope>
    <source>
        <strain evidence="2">cv. Menghai</strain>
        <tissue evidence="1">Leaf</tissue>
    </source>
</reference>
<protein>
    <submittedName>
        <fullName evidence="1">Uncharacterized protein</fullName>
    </submittedName>
</protein>
<dbReference type="OrthoDB" id="2505440at2759"/>
<dbReference type="Proteomes" id="UP000479710">
    <property type="component" value="Unassembled WGS sequence"/>
</dbReference>
<comment type="caution">
    <text evidence="1">The sequence shown here is derived from an EMBL/GenBank/DDBJ whole genome shotgun (WGS) entry which is preliminary data.</text>
</comment>